<dbReference type="Proteomes" id="UP000176938">
    <property type="component" value="Unassembled WGS sequence"/>
</dbReference>
<protein>
    <submittedName>
        <fullName evidence="1">Uncharacterized protein</fullName>
    </submittedName>
</protein>
<evidence type="ECO:0000313" key="1">
    <source>
        <dbReference type="EMBL" id="OGC03078.1"/>
    </source>
</evidence>
<evidence type="ECO:0000313" key="2">
    <source>
        <dbReference type="Proteomes" id="UP000176938"/>
    </source>
</evidence>
<proteinExistence type="predicted"/>
<reference evidence="1 2" key="1">
    <citation type="journal article" date="2016" name="Nat. Commun.">
        <title>Thousands of microbial genomes shed light on interconnected biogeochemical processes in an aquifer system.</title>
        <authorList>
            <person name="Anantharaman K."/>
            <person name="Brown C.T."/>
            <person name="Hug L.A."/>
            <person name="Sharon I."/>
            <person name="Castelle C.J."/>
            <person name="Probst A.J."/>
            <person name="Thomas B.C."/>
            <person name="Singh A."/>
            <person name="Wilkins M.J."/>
            <person name="Karaoz U."/>
            <person name="Brodie E.L."/>
            <person name="Williams K.H."/>
            <person name="Hubbard S.S."/>
            <person name="Banfield J.F."/>
        </authorList>
    </citation>
    <scope>NUCLEOTIDE SEQUENCE [LARGE SCALE GENOMIC DNA]</scope>
</reference>
<sequence>MNPVNRFKIDNYKEILREIEELGRLDYLRDLEDKVIKEIADLIHENSDEARAQLIKLEQLVEAKLDFTPRNKFLLSAFKNSLSGALSVAKFYLF</sequence>
<gene>
    <name evidence="1" type="ORF">A3H38_05030</name>
</gene>
<dbReference type="AlphaFoldDB" id="A0A1F4R4F5"/>
<organism evidence="1 2">
    <name type="scientific">candidate division WOR-1 bacterium RIFCSPLOWO2_02_FULL_46_20</name>
    <dbReference type="NCBI Taxonomy" id="1802567"/>
    <lineage>
        <taxon>Bacteria</taxon>
        <taxon>Bacillati</taxon>
        <taxon>Saganbacteria</taxon>
    </lineage>
</organism>
<name>A0A1F4R4F5_UNCSA</name>
<accession>A0A1F4R4F5</accession>
<dbReference type="EMBL" id="METP01000062">
    <property type="protein sequence ID" value="OGC03078.1"/>
    <property type="molecule type" value="Genomic_DNA"/>
</dbReference>
<comment type="caution">
    <text evidence="1">The sequence shown here is derived from an EMBL/GenBank/DDBJ whole genome shotgun (WGS) entry which is preliminary data.</text>
</comment>